<name>A0A0W0U1T8_9GAMM</name>
<dbReference type="NCBIfam" id="TIGR00007">
    <property type="entry name" value="1-(5-phosphoribosyl)-5-[(5-phosphoribosylamino)methylideneamino]imidazole-4-carboxamide isomerase"/>
    <property type="match status" value="1"/>
</dbReference>
<dbReference type="SUPFAM" id="SSF51366">
    <property type="entry name" value="Ribulose-phoshate binding barrel"/>
    <property type="match status" value="1"/>
</dbReference>
<feature type="active site" description="Proton donor" evidence="9">
    <location>
        <position position="129"/>
    </location>
</feature>
<dbReference type="Pfam" id="PF00977">
    <property type="entry name" value="His_biosynth"/>
    <property type="match status" value="1"/>
</dbReference>
<reference evidence="12 14" key="1">
    <citation type="submission" date="2015-11" db="EMBL/GenBank/DDBJ databases">
        <title>Genomic analysis of 38 Legionella species identifies large and diverse effector repertoires.</title>
        <authorList>
            <person name="Burstein D."/>
            <person name="Amaro F."/>
            <person name="Zusman T."/>
            <person name="Lifshitz Z."/>
            <person name="Cohen O."/>
            <person name="Gilbert J.A."/>
            <person name="Pupko T."/>
            <person name="Shuman H.A."/>
            <person name="Segal G."/>
        </authorList>
    </citation>
    <scope>NUCLEOTIDE SEQUENCE [LARGE SCALE GENOMIC DNA]</scope>
    <source>
        <strain evidence="12 14">WO-44C</strain>
    </source>
</reference>
<evidence type="ECO:0000256" key="7">
    <source>
        <dbReference type="ARBA" id="ARBA00023102"/>
    </source>
</evidence>
<evidence type="ECO:0000256" key="3">
    <source>
        <dbReference type="ARBA" id="ARBA00005133"/>
    </source>
</evidence>
<comment type="subcellular location">
    <subcellularLocation>
        <location evidence="2 9 11">Cytoplasm</location>
    </subcellularLocation>
</comment>
<keyword evidence="5 9" id="KW-0963">Cytoplasm</keyword>
<dbReference type="InterPro" id="IPR013785">
    <property type="entry name" value="Aldolase_TIM"/>
</dbReference>
<evidence type="ECO:0000256" key="11">
    <source>
        <dbReference type="RuleBase" id="RU003658"/>
    </source>
</evidence>
<evidence type="ECO:0000313" key="15">
    <source>
        <dbReference type="Proteomes" id="UP000251942"/>
    </source>
</evidence>
<dbReference type="InterPro" id="IPR044524">
    <property type="entry name" value="Isoase_HisA-like"/>
</dbReference>
<dbReference type="PATRIC" id="fig|453.4.peg.998"/>
<dbReference type="OrthoDB" id="9807749at2"/>
<dbReference type="InterPro" id="IPR011060">
    <property type="entry name" value="RibuloseP-bd_barrel"/>
</dbReference>
<evidence type="ECO:0000313" key="12">
    <source>
        <dbReference type="EMBL" id="KTD01877.1"/>
    </source>
</evidence>
<dbReference type="PANTHER" id="PTHR43090:SF2">
    <property type="entry name" value="1-(5-PHOSPHORIBOSYL)-5-[(5-PHOSPHORIBOSYLAMINO)METHYLIDENEAMINO] IMIDAZOLE-4-CARBOXAMIDE ISOMERASE"/>
    <property type="match status" value="1"/>
</dbReference>
<evidence type="ECO:0000313" key="14">
    <source>
        <dbReference type="Proteomes" id="UP000054698"/>
    </source>
</evidence>
<dbReference type="CDD" id="cd04732">
    <property type="entry name" value="HisA"/>
    <property type="match status" value="1"/>
</dbReference>
<dbReference type="EC" id="5.3.1.16" evidence="9 11"/>
<reference evidence="13 15" key="2">
    <citation type="submission" date="2018-06" db="EMBL/GenBank/DDBJ databases">
        <authorList>
            <consortium name="Pathogen Informatics"/>
            <person name="Doyle S."/>
        </authorList>
    </citation>
    <scope>NUCLEOTIDE SEQUENCE [LARGE SCALE GENOMIC DNA]</scope>
    <source>
        <strain evidence="13 15">NCTC12022</strain>
    </source>
</reference>
<evidence type="ECO:0000256" key="1">
    <source>
        <dbReference type="ARBA" id="ARBA00000901"/>
    </source>
</evidence>
<dbReference type="GO" id="GO:0005737">
    <property type="term" value="C:cytoplasm"/>
    <property type="evidence" value="ECO:0007669"/>
    <property type="project" value="UniProtKB-SubCell"/>
</dbReference>
<protein>
    <recommendedName>
        <fullName evidence="9 11">1-(5-phosphoribosyl)-5-[(5-phosphoribosylamino)methylideneamino] imidazole-4-carboxamide isomerase</fullName>
        <ecNumber evidence="9 11">5.3.1.16</ecNumber>
    </recommendedName>
    <alternativeName>
        <fullName evidence="9">Phosphoribosylformimino-5-aminoimidazole carboxamide ribotide isomerase</fullName>
    </alternativeName>
</protein>
<dbReference type="HAMAP" id="MF_01014">
    <property type="entry name" value="HisA"/>
    <property type="match status" value="1"/>
</dbReference>
<evidence type="ECO:0000313" key="13">
    <source>
        <dbReference type="EMBL" id="SPX59396.1"/>
    </source>
</evidence>
<sequence>MLIIPAIDLQQGRCVRLRQGQFEDVSVYDYSPVSLAQHYALQGAAHLHIVDLDGAKTGKIQQLKLIKSMQTPTLTVQVGGGIRSLESATACINAGINKLVLGSIAITNPELTAEIINQLGAHKIVLALDVHTDKGMPKPAIHGWQTTTDDNLWDVVNHYQKLGIKTILCTDIACDGMMNGPNFMLYSEAINRFPTLHWQASGGIRHVDDLALLSSLGVTAAILGRMLYESDFELAAYLARQKNVK</sequence>
<dbReference type="GO" id="GO:0000105">
    <property type="term" value="P:L-histidine biosynthetic process"/>
    <property type="evidence" value="ECO:0007669"/>
    <property type="project" value="UniProtKB-UniRule"/>
</dbReference>
<proteinExistence type="inferred from homology"/>
<organism evidence="12 14">
    <name type="scientific">Legionella feeleii</name>
    <dbReference type="NCBI Taxonomy" id="453"/>
    <lineage>
        <taxon>Bacteria</taxon>
        <taxon>Pseudomonadati</taxon>
        <taxon>Pseudomonadota</taxon>
        <taxon>Gammaproteobacteria</taxon>
        <taxon>Legionellales</taxon>
        <taxon>Legionellaceae</taxon>
        <taxon>Legionella</taxon>
    </lineage>
</organism>
<dbReference type="InterPro" id="IPR023016">
    <property type="entry name" value="HisA/PriA"/>
</dbReference>
<comment type="pathway">
    <text evidence="3 9 11">Amino-acid biosynthesis; L-histidine biosynthesis; L-histidine from 5-phospho-alpha-D-ribose 1-diphosphate: step 4/9.</text>
</comment>
<feature type="active site" description="Proton acceptor" evidence="9">
    <location>
        <position position="8"/>
    </location>
</feature>
<comment type="similarity">
    <text evidence="4 9 10">Belongs to the HisA/HisF family.</text>
</comment>
<dbReference type="PANTHER" id="PTHR43090">
    <property type="entry name" value="1-(5-PHOSPHORIBOSYL)-5-[(5-PHOSPHORIBOSYLAMINO)METHYLIDENEAMINO] IMIDAZOLE-4-CARBOXAMIDE ISOMERASE"/>
    <property type="match status" value="1"/>
</dbReference>
<dbReference type="UniPathway" id="UPA00031">
    <property type="reaction ID" value="UER00009"/>
</dbReference>
<gene>
    <name evidence="9 12" type="primary">hisA</name>
    <name evidence="12" type="ORF">Lfee_0924</name>
    <name evidence="13" type="ORF">NCTC12022_00218</name>
</gene>
<evidence type="ECO:0000256" key="5">
    <source>
        <dbReference type="ARBA" id="ARBA00022490"/>
    </source>
</evidence>
<dbReference type="GO" id="GO:0003949">
    <property type="term" value="F:1-(5-phosphoribosyl)-5-[(5-phosphoribosylamino)methylideneamino]imidazole-4-carboxamide isomerase activity"/>
    <property type="evidence" value="ECO:0007669"/>
    <property type="project" value="UniProtKB-UniRule"/>
</dbReference>
<evidence type="ECO:0000256" key="10">
    <source>
        <dbReference type="RuleBase" id="RU003657"/>
    </source>
</evidence>
<keyword evidence="6 9" id="KW-0028">Amino-acid biosynthesis</keyword>
<dbReference type="EMBL" id="UASS01000001">
    <property type="protein sequence ID" value="SPX59396.1"/>
    <property type="molecule type" value="Genomic_DNA"/>
</dbReference>
<evidence type="ECO:0000256" key="9">
    <source>
        <dbReference type="HAMAP-Rule" id="MF_01014"/>
    </source>
</evidence>
<evidence type="ECO:0000256" key="2">
    <source>
        <dbReference type="ARBA" id="ARBA00004496"/>
    </source>
</evidence>
<dbReference type="InterPro" id="IPR006062">
    <property type="entry name" value="His_biosynth"/>
</dbReference>
<dbReference type="AlphaFoldDB" id="A0A0W0U1T8"/>
<dbReference type="EMBL" id="LNYB01000028">
    <property type="protein sequence ID" value="KTD01877.1"/>
    <property type="molecule type" value="Genomic_DNA"/>
</dbReference>
<dbReference type="Proteomes" id="UP000251942">
    <property type="component" value="Unassembled WGS sequence"/>
</dbReference>
<evidence type="ECO:0000256" key="6">
    <source>
        <dbReference type="ARBA" id="ARBA00022605"/>
    </source>
</evidence>
<comment type="catalytic activity">
    <reaction evidence="1 9 11">
        <text>1-(5-phospho-beta-D-ribosyl)-5-[(5-phospho-beta-D-ribosylamino)methylideneamino]imidazole-4-carboxamide = 5-[(5-phospho-1-deoxy-D-ribulos-1-ylimino)methylamino]-1-(5-phospho-beta-D-ribosyl)imidazole-4-carboxamide</text>
        <dbReference type="Rhea" id="RHEA:15469"/>
        <dbReference type="ChEBI" id="CHEBI:58435"/>
        <dbReference type="ChEBI" id="CHEBI:58525"/>
        <dbReference type="EC" id="5.3.1.16"/>
    </reaction>
</comment>
<keyword evidence="7 9" id="KW-0368">Histidine biosynthesis</keyword>
<dbReference type="FunFam" id="3.20.20.70:FF:000009">
    <property type="entry name" value="1-(5-phosphoribosyl)-5-[(5-phosphoribosylamino)methylideneamino] imidazole-4-carboxamide isomerase"/>
    <property type="match status" value="1"/>
</dbReference>
<dbReference type="GO" id="GO:0000162">
    <property type="term" value="P:L-tryptophan biosynthetic process"/>
    <property type="evidence" value="ECO:0007669"/>
    <property type="project" value="TreeGrafter"/>
</dbReference>
<evidence type="ECO:0000256" key="8">
    <source>
        <dbReference type="ARBA" id="ARBA00023235"/>
    </source>
</evidence>
<accession>A0A0W0U1T8</accession>
<dbReference type="Proteomes" id="UP000054698">
    <property type="component" value="Unassembled WGS sequence"/>
</dbReference>
<keyword evidence="14" id="KW-1185">Reference proteome</keyword>
<dbReference type="InterPro" id="IPR006063">
    <property type="entry name" value="HisA_bact_arch"/>
</dbReference>
<dbReference type="RefSeq" id="WP_058444366.1">
    <property type="nucleotide sequence ID" value="NZ_CAAAHT010000010.1"/>
</dbReference>
<dbReference type="Gene3D" id="3.20.20.70">
    <property type="entry name" value="Aldolase class I"/>
    <property type="match status" value="1"/>
</dbReference>
<evidence type="ECO:0000256" key="4">
    <source>
        <dbReference type="ARBA" id="ARBA00009667"/>
    </source>
</evidence>
<dbReference type="STRING" id="453.Lfee_0924"/>
<keyword evidence="8 9" id="KW-0413">Isomerase</keyword>